<dbReference type="PANTHER" id="PTHR45912">
    <property type="entry name" value="CILIA- AND FLAGELLA-ASSOCIATED PROTEIN 47"/>
    <property type="match status" value="1"/>
</dbReference>
<name>A0AAD9RQP5_9HYME</name>
<gene>
    <name evidence="2" type="ORF">KPH14_006516</name>
</gene>
<dbReference type="Proteomes" id="UP001258017">
    <property type="component" value="Unassembled WGS sequence"/>
</dbReference>
<evidence type="ECO:0000313" key="3">
    <source>
        <dbReference type="Proteomes" id="UP001258017"/>
    </source>
</evidence>
<organism evidence="2 3">
    <name type="scientific">Odynerus spinipes</name>
    <dbReference type="NCBI Taxonomy" id="1348599"/>
    <lineage>
        <taxon>Eukaryota</taxon>
        <taxon>Metazoa</taxon>
        <taxon>Ecdysozoa</taxon>
        <taxon>Arthropoda</taxon>
        <taxon>Hexapoda</taxon>
        <taxon>Insecta</taxon>
        <taxon>Pterygota</taxon>
        <taxon>Neoptera</taxon>
        <taxon>Endopterygota</taxon>
        <taxon>Hymenoptera</taxon>
        <taxon>Apocrita</taxon>
        <taxon>Aculeata</taxon>
        <taxon>Vespoidea</taxon>
        <taxon>Vespidae</taxon>
        <taxon>Eumeninae</taxon>
        <taxon>Odynerus</taxon>
    </lineage>
</organism>
<accession>A0AAD9RQP5</accession>
<proteinExistence type="predicted"/>
<dbReference type="Pfam" id="PF24529">
    <property type="entry name" value="CFAP47"/>
    <property type="match status" value="1"/>
</dbReference>
<comment type="caution">
    <text evidence="2">The sequence shown here is derived from an EMBL/GenBank/DDBJ whole genome shotgun (WGS) entry which is preliminary data.</text>
</comment>
<dbReference type="EMBL" id="JAIFRP010000026">
    <property type="protein sequence ID" value="KAK2584069.1"/>
    <property type="molecule type" value="Genomic_DNA"/>
</dbReference>
<dbReference type="InterPro" id="IPR036872">
    <property type="entry name" value="CH_dom_sf"/>
</dbReference>
<dbReference type="PANTHER" id="PTHR45912:SF3">
    <property type="entry name" value="CILIA- AND FLAGELLA-ASSOCIATED PROTEIN 47"/>
    <property type="match status" value="1"/>
</dbReference>
<dbReference type="Gene3D" id="2.60.40.10">
    <property type="entry name" value="Immunoglobulins"/>
    <property type="match status" value="2"/>
</dbReference>
<reference evidence="2" key="2">
    <citation type="journal article" date="2023" name="Commun. Biol.">
        <title>Intrasexual cuticular hydrocarbon dimorphism in a wasp sheds light on hydrocarbon biosynthesis genes in Hymenoptera.</title>
        <authorList>
            <person name="Moris V.C."/>
            <person name="Podsiadlowski L."/>
            <person name="Martin S."/>
            <person name="Oeyen J.P."/>
            <person name="Donath A."/>
            <person name="Petersen M."/>
            <person name="Wilbrandt J."/>
            <person name="Misof B."/>
            <person name="Liedtke D."/>
            <person name="Thamm M."/>
            <person name="Scheiner R."/>
            <person name="Schmitt T."/>
            <person name="Niehuis O."/>
        </authorList>
    </citation>
    <scope>NUCLEOTIDE SEQUENCE</scope>
    <source>
        <tissue evidence="2">Thorax + abdomen</tissue>
    </source>
</reference>
<reference evidence="2" key="1">
    <citation type="submission" date="2021-08" db="EMBL/GenBank/DDBJ databases">
        <authorList>
            <person name="Misof B."/>
            <person name="Oliver O."/>
            <person name="Podsiadlowski L."/>
            <person name="Donath A."/>
            <person name="Peters R."/>
            <person name="Mayer C."/>
            <person name="Rust J."/>
            <person name="Gunkel S."/>
            <person name="Lesny P."/>
            <person name="Martin S."/>
            <person name="Oeyen J.P."/>
            <person name="Petersen M."/>
            <person name="Panagiotis P."/>
            <person name="Wilbrandt J."/>
            <person name="Tanja T."/>
        </authorList>
    </citation>
    <scope>NUCLEOTIDE SEQUENCE</scope>
    <source>
        <strain evidence="2">GBR_01_08_01A</strain>
        <tissue evidence="2">Thorax + abdomen</tissue>
    </source>
</reference>
<feature type="domain" description="Cilia- and flagella-associated protein 47" evidence="1">
    <location>
        <begin position="1548"/>
        <end position="1664"/>
    </location>
</feature>
<protein>
    <recommendedName>
        <fullName evidence="1">Cilia- and flagella-associated protein 47 domain-containing protein</fullName>
    </recommendedName>
</protein>
<dbReference type="GO" id="GO:0005929">
    <property type="term" value="C:cilium"/>
    <property type="evidence" value="ECO:0007669"/>
    <property type="project" value="TreeGrafter"/>
</dbReference>
<dbReference type="InterPro" id="IPR013783">
    <property type="entry name" value="Ig-like_fold"/>
</dbReference>
<dbReference type="GO" id="GO:0060271">
    <property type="term" value="P:cilium assembly"/>
    <property type="evidence" value="ECO:0007669"/>
    <property type="project" value="TreeGrafter"/>
</dbReference>
<keyword evidence="3" id="KW-1185">Reference proteome</keyword>
<dbReference type="Gene3D" id="1.10.418.10">
    <property type="entry name" value="Calponin-like domain"/>
    <property type="match status" value="1"/>
</dbReference>
<evidence type="ECO:0000313" key="2">
    <source>
        <dbReference type="EMBL" id="KAK2584069.1"/>
    </source>
</evidence>
<dbReference type="SUPFAM" id="SSF47576">
    <property type="entry name" value="Calponin-homology domain, CH-domain"/>
    <property type="match status" value="1"/>
</dbReference>
<evidence type="ECO:0000259" key="1">
    <source>
        <dbReference type="Pfam" id="PF24529"/>
    </source>
</evidence>
<sequence length="2286" mass="261757">MTTSITLSDADSKNINKYNDNIVQATRSNINESSIVLIQEQAEVQSAFPMVDMKSKSCYDDVHITPSFIEFKEATEGITSSQSIVIQNRGTKPAFIRIREPNSMAFQVKTLKAGVMLSPGLSVSTSVIYSFRRPALLRAIIPIEINNKIFDYWVICTLATERINIQPTFLDFGTIDVGYMSETKFITIFNEGGKSTRFSIDLGKNDLDISVRPLRGIVRPYKTTDLKVEIIGAKEGVFFSEFWIKSTPNIRVALKVNIITHRLIIYHPNSTGEFALIDFPPTVKNTCKYNTFVLRNISSRACNYIVLGEVNNEFKSIRNIDCRKYPVYGAFEINPIEGHIGPFEGIIFTIGFRPTMKLLKSREILYKQDAKYKKMKNKEDDFMAFIRIIKFHCAEVLNIPGIDCRMETSFDEAMPAKIHMQETLMDFSSSSKSSSSMVQLDDHNTVKLCLYGEMEVVKLNLQPDILYFGDLYIGETSQRVVCISNLSSIESVTFQCVPAAAVQCYPKYAKLKPKGSIEVLVKIQARGNVGPSFVLLIDAIVDSEDPALTKRPVKVKIGTFRVKCMVNVFYKNRKPSPCKNGSVTDCVTFGSDKSIPRQAMLLYKQNSKKSWENNGFEDDDVEIISRLMRVPKQYKELPRILPCNKLFVKKPSISEINAEVLIPLTPTQIYNVHVHPATVDFGMVALKTSNYRQLIAENRNEFSIKIQFLSSLQNIRFPDGDTMILHPEKTMIKLVELCGSSMGKFNGFINYNINGNHSFELSVIAEIVHKDLSIDKREIIIGKDYLEDESYRPQWAIVQIRNKLDASTRFKWSVPATSCFCMEPKYGIVRGDSILNTFVSYDADPLKVPFAEMIMKCESGTYSTLRCNLSSAVPKVAFVNDHTDLGELSLNLPSRVNAILQNSEFTEVVYEIDPTSLIHGCEINPLRGRIPPRGIVVLEASFKFDACIDFTVAIIVMVQKHMRLQWKVKGRVLFPRLKFTPQSIEQRRVIVNTFQRHLITVTNVGTTTTKLQFVLQEYPEFSVLIVPNKKANTIVEDETSVIIPAGLSQRFYLHFKPLDPASYAFYLPIVINDLLGPVLETDPATLKPREYLASQEQFYKDTTGITFLELPSKLPFISIDFTVAGHVVLFNKFEFNFNVATNDVLDELRIQNLDKPDGVTLIIKTDGFMEDDCPFFIRWSHGIQPTITSTSIVSALLRDEETVFVLEFEPKCRGAFKLEVPIFIQTETEDIPFNSIYFYGANPEKLIETNVSEIYLLPVPLNIPIEESFKLKARYFECTSNILWDILPPDRCSGDFKKEMLHISFPNNNIISAASYVELDVKITFKSETTISFCSKIEFHDEQGLALCPVRVYATADNNLLSTHAYLRQSFDHFQQYFSSYEKDATVSVVEEQCSIAESEIEEYNYTNNQTTNNYVARSQPKISRNLENEEIYNDIDENENVQEKNSSKAKSQSLKDSSAFFMEVSVENHELSTNIMYPCFPMDDETMNDYGQYMHRTLLCAEQWLYINIFHYSFYPNVLDGITASFSIVNQMNVTRRNNVKGKSRSLGKSFVDALELLLGSRIYNHLEKWSSLPPDDVQRIDLILRQYERMLDFLLQQGACLAHVPAYFLLNYNDYIVFIEPTQFTSWKKKLESYHFIKLSKPLFESRSKQCWLDVILQTYKCCKFNYINVDELRKKLIRYSTASSRRSTSHRESTLSATSFRRMTDLLDKSIECVIELMQTRMKESDRSTGEILLLSWLQYHYEEQRTKDWLIDKKITLKAQDGDNLPHQKQIDNFNLALSDSLVLIAVTGAYCPFLIVECFSNLYIHPRSIEEVLHNATCLVTGWTKIRLGFMITPSQIIHPNSVQMLMLVTHLFEILPSYVPKFKIRFSCPLSQTIVKQVTFSNPTDGVVEYLLLFIDNDNGFFSLMQAQSRIRINAHDNVQLKICFHAKKIKKTKAYLLLCGAAYGPHFGNNQTYILEGNVNSLEVSKEYDVCSKLYQILDTTLSIKIPYKNEAEYEIWMAEEQPSNLVNLKMTKWSELRTRTVPRRLFLNQKVITVDEGVTEANLAITIACIIPSPKKFWLVFQSKTGDFIIQIISRCQPSLTDRIIVQWNKEHGECTCTDVQGSNADCPYNVNIFIPSRNGKLWNCVNHMFQKTLDVKERLFWSRYLDTYIGLRLIHWLMGYNADSAASEFMHIFNATVTYSVSTTEKNGSLSVPSTFVINDVRLENEHVPMRVHLCPTISDIYEMTLSLTSEDGKELRLYAVSFLHIERSSHEDHRMLLDVYENKETGEWTKVGSQEK</sequence>
<dbReference type="InterPro" id="IPR056343">
    <property type="entry name" value="CFAP47_dom"/>
</dbReference>